<dbReference type="AlphaFoldDB" id="A0A934N659"/>
<protein>
    <submittedName>
        <fullName evidence="8">DUF350 domain-containing protein</fullName>
    </submittedName>
</protein>
<evidence type="ECO:0000256" key="1">
    <source>
        <dbReference type="ARBA" id="ARBA00004651"/>
    </source>
</evidence>
<feature type="transmembrane region" description="Helical" evidence="7">
    <location>
        <begin position="139"/>
        <end position="161"/>
    </location>
</feature>
<comment type="caution">
    <text evidence="8">The sequence shown here is derived from an EMBL/GenBank/DDBJ whole genome shotgun (WGS) entry which is preliminary data.</text>
</comment>
<feature type="transmembrane region" description="Helical" evidence="7">
    <location>
        <begin position="105"/>
        <end position="127"/>
    </location>
</feature>
<evidence type="ECO:0000256" key="4">
    <source>
        <dbReference type="ARBA" id="ARBA00022692"/>
    </source>
</evidence>
<dbReference type="EMBL" id="JAEKNQ010000013">
    <property type="protein sequence ID" value="MBJ7602135.1"/>
    <property type="molecule type" value="Genomic_DNA"/>
</dbReference>
<evidence type="ECO:0000313" key="9">
    <source>
        <dbReference type="Proteomes" id="UP000620075"/>
    </source>
</evidence>
<organism evidence="8 9">
    <name type="scientific">Candidatus Dormiibacter inghamiae</name>
    <dbReference type="NCBI Taxonomy" id="3127013"/>
    <lineage>
        <taxon>Bacteria</taxon>
        <taxon>Bacillati</taxon>
        <taxon>Candidatus Dormiibacterota</taxon>
        <taxon>Candidatus Dormibacteria</taxon>
        <taxon>Candidatus Dormibacterales</taxon>
        <taxon>Candidatus Dormibacteraceae</taxon>
        <taxon>Candidatus Dormiibacter</taxon>
    </lineage>
</organism>
<keyword evidence="6 7" id="KW-0472">Membrane</keyword>
<evidence type="ECO:0000256" key="3">
    <source>
        <dbReference type="ARBA" id="ARBA00022475"/>
    </source>
</evidence>
<keyword evidence="5 7" id="KW-1133">Transmembrane helix</keyword>
<feature type="transmembrane region" description="Helical" evidence="7">
    <location>
        <begin position="29"/>
        <end position="51"/>
    </location>
</feature>
<comment type="subcellular location">
    <subcellularLocation>
        <location evidence="1">Cell membrane</location>
        <topology evidence="1">Multi-pass membrane protein</topology>
    </subcellularLocation>
</comment>
<dbReference type="Proteomes" id="UP000620075">
    <property type="component" value="Unassembled WGS sequence"/>
</dbReference>
<evidence type="ECO:0000256" key="5">
    <source>
        <dbReference type="ARBA" id="ARBA00022989"/>
    </source>
</evidence>
<dbReference type="GO" id="GO:0005886">
    <property type="term" value="C:plasma membrane"/>
    <property type="evidence" value="ECO:0007669"/>
    <property type="project" value="UniProtKB-SubCell"/>
</dbReference>
<proteinExistence type="inferred from homology"/>
<dbReference type="Pfam" id="PF03994">
    <property type="entry name" value="DUF350"/>
    <property type="match status" value="1"/>
</dbReference>
<reference evidence="8 9" key="1">
    <citation type="submission" date="2020-10" db="EMBL/GenBank/DDBJ databases">
        <title>Ca. Dormibacterota MAGs.</title>
        <authorList>
            <person name="Montgomery K."/>
        </authorList>
    </citation>
    <scope>NUCLEOTIDE SEQUENCE [LARGE SCALE GENOMIC DNA]</scope>
    <source>
        <strain evidence="8">SC8811_S16_3</strain>
    </source>
</reference>
<evidence type="ECO:0000313" key="8">
    <source>
        <dbReference type="EMBL" id="MBJ7602135.1"/>
    </source>
</evidence>
<comment type="similarity">
    <text evidence="2">Belongs to the UPF0719 family.</text>
</comment>
<gene>
    <name evidence="8" type="ORF">JF888_02910</name>
</gene>
<evidence type="ECO:0000256" key="7">
    <source>
        <dbReference type="SAM" id="Phobius"/>
    </source>
</evidence>
<feature type="transmembrane region" description="Helical" evidence="7">
    <location>
        <begin position="72"/>
        <end position="93"/>
    </location>
</feature>
<accession>A0A934N659</accession>
<dbReference type="InterPro" id="IPR007140">
    <property type="entry name" value="DUF350"/>
</dbReference>
<evidence type="ECO:0000256" key="6">
    <source>
        <dbReference type="ARBA" id="ARBA00023136"/>
    </source>
</evidence>
<sequence>MASALSLTAQLAAALLATTTQWPWSLLNGVLALVGYAVLGTLLLLLGYLALDLVTPGKLGQVIRTEHNANAAVLAASGVLGLSFLIAAAIFTSGGDLLQGLIETLVFGLVGILAQAAALFAFDRVIGVDAEELMGQRHLLPATILAATVRIGIGLITAYALI</sequence>
<name>A0A934N659_9BACT</name>
<keyword evidence="3" id="KW-1003">Cell membrane</keyword>
<dbReference type="RefSeq" id="WP_338176529.1">
    <property type="nucleotide sequence ID" value="NZ_JAEKNQ010000013.1"/>
</dbReference>
<evidence type="ECO:0000256" key="2">
    <source>
        <dbReference type="ARBA" id="ARBA00005779"/>
    </source>
</evidence>
<keyword evidence="4 7" id="KW-0812">Transmembrane</keyword>